<dbReference type="Proteomes" id="UP001631949">
    <property type="component" value="Unassembled WGS sequence"/>
</dbReference>
<keyword evidence="3 5" id="KW-0808">Transferase</keyword>
<dbReference type="InterPro" id="IPR005793">
    <property type="entry name" value="Formyl_trans_C"/>
</dbReference>
<dbReference type="Pfam" id="PF00551">
    <property type="entry name" value="Formyl_trans_N"/>
    <property type="match status" value="1"/>
</dbReference>
<dbReference type="Pfam" id="PF02911">
    <property type="entry name" value="Formyl_trans_C"/>
    <property type="match status" value="1"/>
</dbReference>
<dbReference type="Gene3D" id="3.40.50.12230">
    <property type="match status" value="1"/>
</dbReference>
<dbReference type="PANTHER" id="PTHR11138">
    <property type="entry name" value="METHIONYL-TRNA FORMYLTRANSFERASE"/>
    <property type="match status" value="1"/>
</dbReference>
<evidence type="ECO:0000259" key="7">
    <source>
        <dbReference type="Pfam" id="PF02911"/>
    </source>
</evidence>
<feature type="binding site" evidence="5">
    <location>
        <begin position="108"/>
        <end position="111"/>
    </location>
    <ligand>
        <name>(6S)-5,6,7,8-tetrahydrofolate</name>
        <dbReference type="ChEBI" id="CHEBI:57453"/>
    </ligand>
</feature>
<dbReference type="NCBIfam" id="TIGR00460">
    <property type="entry name" value="fmt"/>
    <property type="match status" value="1"/>
</dbReference>
<dbReference type="SUPFAM" id="SSF50486">
    <property type="entry name" value="FMT C-terminal domain-like"/>
    <property type="match status" value="1"/>
</dbReference>
<name>A0ABW9GWX4_9FIRM</name>
<evidence type="ECO:0000256" key="4">
    <source>
        <dbReference type="ARBA" id="ARBA00022917"/>
    </source>
</evidence>
<dbReference type="InterPro" id="IPR011034">
    <property type="entry name" value="Formyl_transferase-like_C_sf"/>
</dbReference>
<comment type="function">
    <text evidence="5">Attaches a formyl group to the free amino group of methionyl-tRNA(fMet). The formyl group appears to play a dual role in the initiator identity of N-formylmethionyl-tRNA by promoting its recognition by IF2 and preventing the misappropriation of this tRNA by the elongation apparatus.</text>
</comment>
<dbReference type="EC" id="2.1.2.9" evidence="2 5"/>
<comment type="similarity">
    <text evidence="1 5">Belongs to the Fmt family.</text>
</comment>
<evidence type="ECO:0000256" key="5">
    <source>
        <dbReference type="HAMAP-Rule" id="MF_00182"/>
    </source>
</evidence>
<keyword evidence="4 5" id="KW-0648">Protein biosynthesis</keyword>
<dbReference type="RefSeq" id="WP_408976773.1">
    <property type="nucleotide sequence ID" value="NZ_JBJUVG010000002.1"/>
</dbReference>
<protein>
    <recommendedName>
        <fullName evidence="2 5">Methionyl-tRNA formyltransferase</fullName>
        <ecNumber evidence="2 5">2.1.2.9</ecNumber>
    </recommendedName>
</protein>
<evidence type="ECO:0000313" key="9">
    <source>
        <dbReference type="Proteomes" id="UP001631949"/>
    </source>
</evidence>
<dbReference type="EMBL" id="JBJUVG010000002">
    <property type="protein sequence ID" value="MFM9413155.1"/>
    <property type="molecule type" value="Genomic_DNA"/>
</dbReference>
<dbReference type="InterPro" id="IPR002376">
    <property type="entry name" value="Formyl_transf_N"/>
</dbReference>
<dbReference type="PROSITE" id="PS00373">
    <property type="entry name" value="GART"/>
    <property type="match status" value="1"/>
</dbReference>
<keyword evidence="9" id="KW-1185">Reference proteome</keyword>
<evidence type="ECO:0000256" key="3">
    <source>
        <dbReference type="ARBA" id="ARBA00022679"/>
    </source>
</evidence>
<evidence type="ECO:0000259" key="6">
    <source>
        <dbReference type="Pfam" id="PF00551"/>
    </source>
</evidence>
<evidence type="ECO:0000256" key="1">
    <source>
        <dbReference type="ARBA" id="ARBA00010699"/>
    </source>
</evidence>
<comment type="catalytic activity">
    <reaction evidence="5">
        <text>L-methionyl-tRNA(fMet) + (6R)-10-formyltetrahydrofolate = N-formyl-L-methionyl-tRNA(fMet) + (6S)-5,6,7,8-tetrahydrofolate + H(+)</text>
        <dbReference type="Rhea" id="RHEA:24380"/>
        <dbReference type="Rhea" id="RHEA-COMP:9952"/>
        <dbReference type="Rhea" id="RHEA-COMP:9953"/>
        <dbReference type="ChEBI" id="CHEBI:15378"/>
        <dbReference type="ChEBI" id="CHEBI:57453"/>
        <dbReference type="ChEBI" id="CHEBI:78530"/>
        <dbReference type="ChEBI" id="CHEBI:78844"/>
        <dbReference type="ChEBI" id="CHEBI:195366"/>
        <dbReference type="EC" id="2.1.2.9"/>
    </reaction>
</comment>
<dbReference type="InterPro" id="IPR005794">
    <property type="entry name" value="Fmt"/>
</dbReference>
<dbReference type="InterPro" id="IPR044135">
    <property type="entry name" value="Met-tRNA-FMT_C"/>
</dbReference>
<evidence type="ECO:0000256" key="2">
    <source>
        <dbReference type="ARBA" id="ARBA00012261"/>
    </source>
</evidence>
<dbReference type="HAMAP" id="MF_00182">
    <property type="entry name" value="Formyl_trans"/>
    <property type="match status" value="1"/>
</dbReference>
<dbReference type="CDD" id="cd08704">
    <property type="entry name" value="Met_tRNA_FMT_C"/>
    <property type="match status" value="1"/>
</dbReference>
<dbReference type="GO" id="GO:0004479">
    <property type="term" value="F:methionyl-tRNA formyltransferase activity"/>
    <property type="evidence" value="ECO:0007669"/>
    <property type="project" value="UniProtKB-EC"/>
</dbReference>
<comment type="caution">
    <text evidence="8">The sequence shown here is derived from an EMBL/GenBank/DDBJ whole genome shotgun (WGS) entry which is preliminary data.</text>
</comment>
<dbReference type="InterPro" id="IPR041711">
    <property type="entry name" value="Met-tRNA-FMT_N"/>
</dbReference>
<feature type="domain" description="Formyl transferase C-terminal" evidence="7">
    <location>
        <begin position="203"/>
        <end position="300"/>
    </location>
</feature>
<dbReference type="SUPFAM" id="SSF53328">
    <property type="entry name" value="Formyltransferase"/>
    <property type="match status" value="1"/>
</dbReference>
<sequence length="313" mass="33357">MRVIFMGTPDFAVRIAEAVIAAGHDLVAVYTQPDKRAGRGKKVLPPPVKVFAEERGIPVYQPAKLDDEAFTDFIAHQADGAVVAAYGKILPKKWLEALPQGFVNVHASLLPAYRGAAPIQWAIRNGDAETGISLMRMEEGLDTGAVYTQDRTAIGPEEDSDALFERLAALGGAAIEAHLTAILSGQLAPVAQDDSQASYAPKFSKADEAIDWRQDGQGLVQLNLAFGHQTGTYTKLAGQRLKVIKMTFLSSEDSDQAPGTILNASKAGIDVQTGAGVVRLQTVQPAGKKAMPVHAYLNGTRLAAGDHFDAVEE</sequence>
<gene>
    <name evidence="5 8" type="primary">fmt</name>
    <name evidence="8" type="ORF">ACKQTC_02070</name>
</gene>
<dbReference type="InterPro" id="IPR001555">
    <property type="entry name" value="GART_AS"/>
</dbReference>
<organism evidence="8 9">
    <name type="scientific">Peptococcus simiae</name>
    <dbReference type="NCBI Taxonomy" id="1643805"/>
    <lineage>
        <taxon>Bacteria</taxon>
        <taxon>Bacillati</taxon>
        <taxon>Bacillota</taxon>
        <taxon>Clostridia</taxon>
        <taxon>Eubacteriales</taxon>
        <taxon>Peptococcaceae</taxon>
        <taxon>Peptococcus</taxon>
    </lineage>
</organism>
<reference evidence="8 9" key="1">
    <citation type="journal article" date="2016" name="Int. J. Syst. Evol. Microbiol.">
        <title>Peptococcus simiae sp. nov., isolated from rhesus macaque faeces and emended description of the genus Peptococcus.</title>
        <authorList>
            <person name="Shkoporov A.N."/>
            <person name="Efimov B.A."/>
            <person name="Kondova I."/>
            <person name="Ouwerling B."/>
            <person name="Chaplin A.V."/>
            <person name="Shcherbakova V.A."/>
            <person name="Langermans J.A.M."/>
        </authorList>
    </citation>
    <scope>NUCLEOTIDE SEQUENCE [LARGE SCALE GENOMIC DNA]</scope>
    <source>
        <strain evidence="8 9">M108</strain>
    </source>
</reference>
<feature type="domain" description="Formyl transferase N-terminal" evidence="6">
    <location>
        <begin position="1"/>
        <end position="174"/>
    </location>
</feature>
<accession>A0ABW9GWX4</accession>
<evidence type="ECO:0000313" key="8">
    <source>
        <dbReference type="EMBL" id="MFM9413155.1"/>
    </source>
</evidence>
<dbReference type="InterPro" id="IPR036477">
    <property type="entry name" value="Formyl_transf_N_sf"/>
</dbReference>
<dbReference type="PANTHER" id="PTHR11138:SF5">
    <property type="entry name" value="METHIONYL-TRNA FORMYLTRANSFERASE, MITOCHONDRIAL"/>
    <property type="match status" value="1"/>
</dbReference>
<proteinExistence type="inferred from homology"/>
<dbReference type="CDD" id="cd08646">
    <property type="entry name" value="FMT_core_Met-tRNA-FMT_N"/>
    <property type="match status" value="1"/>
</dbReference>